<sequence length="137" mass="15973">MEKGYTLPEDVDQQALTFIYQSLDETMFNMVSNVSTSKEAWEILKTSLEGVDKEYESISNFGNRVMMVVNQMKRYEEKMKDIHVVEKILRSLTIKFKFLVCAIEDSKDLESMIVDQLMGSLMKKGSRVYMRSLWSKS</sequence>
<protein>
    <recommendedName>
        <fullName evidence="3">UBN2 domain-containing protein</fullName>
    </recommendedName>
</protein>
<dbReference type="Pfam" id="PF14223">
    <property type="entry name" value="Retrotran_gag_2"/>
    <property type="match status" value="1"/>
</dbReference>
<evidence type="ECO:0000313" key="1">
    <source>
        <dbReference type="EMBL" id="RDX94900.1"/>
    </source>
</evidence>
<gene>
    <name evidence="1" type="ORF">CR513_22665</name>
</gene>
<proteinExistence type="predicted"/>
<evidence type="ECO:0000313" key="2">
    <source>
        <dbReference type="Proteomes" id="UP000257109"/>
    </source>
</evidence>
<comment type="caution">
    <text evidence="1">The sequence shown here is derived from an EMBL/GenBank/DDBJ whole genome shotgun (WGS) entry which is preliminary data.</text>
</comment>
<dbReference type="AlphaFoldDB" id="A0A371GWG4"/>
<name>A0A371GWG4_MUCPR</name>
<dbReference type="Proteomes" id="UP000257109">
    <property type="component" value="Unassembled WGS sequence"/>
</dbReference>
<reference evidence="1" key="1">
    <citation type="submission" date="2018-05" db="EMBL/GenBank/DDBJ databases">
        <title>Draft genome of Mucuna pruriens seed.</title>
        <authorList>
            <person name="Nnadi N.E."/>
            <person name="Vos R."/>
            <person name="Hasami M.H."/>
            <person name="Devisetty U.K."/>
            <person name="Aguiy J.C."/>
        </authorList>
    </citation>
    <scope>NUCLEOTIDE SEQUENCE [LARGE SCALE GENOMIC DNA]</scope>
    <source>
        <strain evidence="1">JCA_2017</strain>
    </source>
</reference>
<accession>A0A371GWG4</accession>
<dbReference type="PANTHER" id="PTHR35317">
    <property type="entry name" value="OS04G0629600 PROTEIN"/>
    <property type="match status" value="1"/>
</dbReference>
<evidence type="ECO:0008006" key="3">
    <source>
        <dbReference type="Google" id="ProtNLM"/>
    </source>
</evidence>
<dbReference type="OrthoDB" id="1738629at2759"/>
<keyword evidence="2" id="KW-1185">Reference proteome</keyword>
<dbReference type="PANTHER" id="PTHR35317:SF28">
    <property type="entry name" value="ZINC FINGER, CCHC-TYPE, RIBONUCLEASE H-LIKE DOMAIN, GAG-PRE-INTEGRASE DOMAIN PROTEIN-RELATED"/>
    <property type="match status" value="1"/>
</dbReference>
<dbReference type="EMBL" id="QJKJ01004257">
    <property type="protein sequence ID" value="RDX94900.1"/>
    <property type="molecule type" value="Genomic_DNA"/>
</dbReference>
<organism evidence="1 2">
    <name type="scientific">Mucuna pruriens</name>
    <name type="common">Velvet bean</name>
    <name type="synonym">Dolichos pruriens</name>
    <dbReference type="NCBI Taxonomy" id="157652"/>
    <lineage>
        <taxon>Eukaryota</taxon>
        <taxon>Viridiplantae</taxon>
        <taxon>Streptophyta</taxon>
        <taxon>Embryophyta</taxon>
        <taxon>Tracheophyta</taxon>
        <taxon>Spermatophyta</taxon>
        <taxon>Magnoliopsida</taxon>
        <taxon>eudicotyledons</taxon>
        <taxon>Gunneridae</taxon>
        <taxon>Pentapetalae</taxon>
        <taxon>rosids</taxon>
        <taxon>fabids</taxon>
        <taxon>Fabales</taxon>
        <taxon>Fabaceae</taxon>
        <taxon>Papilionoideae</taxon>
        <taxon>50 kb inversion clade</taxon>
        <taxon>NPAAA clade</taxon>
        <taxon>indigoferoid/millettioid clade</taxon>
        <taxon>Phaseoleae</taxon>
        <taxon>Mucuna</taxon>
    </lineage>
</organism>
<feature type="non-terminal residue" evidence="1">
    <location>
        <position position="1"/>
    </location>
</feature>